<evidence type="ECO:0000313" key="2">
    <source>
        <dbReference type="EMBL" id="SIQ98564.1"/>
    </source>
</evidence>
<keyword evidence="1" id="KW-0472">Membrane</keyword>
<accession>A0A1N6X882</accession>
<keyword evidence="1" id="KW-1133">Transmembrane helix</keyword>
<protein>
    <submittedName>
        <fullName evidence="2">Uncharacterized protein</fullName>
    </submittedName>
</protein>
<feature type="transmembrane region" description="Helical" evidence="1">
    <location>
        <begin position="30"/>
        <end position="49"/>
    </location>
</feature>
<keyword evidence="3" id="KW-1185">Reference proteome</keyword>
<keyword evidence="1" id="KW-0812">Transmembrane</keyword>
<dbReference type="OrthoDB" id="6026673at2"/>
<evidence type="ECO:0000313" key="3">
    <source>
        <dbReference type="Proteomes" id="UP000241788"/>
    </source>
</evidence>
<name>A0A1N6X882_9GAMM</name>
<organism evidence="2 3">
    <name type="scientific">Solilutibacter tolerans</name>
    <dbReference type="NCBI Taxonomy" id="1604334"/>
    <lineage>
        <taxon>Bacteria</taxon>
        <taxon>Pseudomonadati</taxon>
        <taxon>Pseudomonadota</taxon>
        <taxon>Gammaproteobacteria</taxon>
        <taxon>Lysobacterales</taxon>
        <taxon>Lysobacteraceae</taxon>
        <taxon>Solilutibacter</taxon>
    </lineage>
</organism>
<dbReference type="STRING" id="1604334.SAMN05421546_2165"/>
<proteinExistence type="predicted"/>
<dbReference type="EMBL" id="FTLW01000005">
    <property type="protein sequence ID" value="SIQ98564.1"/>
    <property type="molecule type" value="Genomic_DNA"/>
</dbReference>
<evidence type="ECO:0000256" key="1">
    <source>
        <dbReference type="SAM" id="Phobius"/>
    </source>
</evidence>
<dbReference type="Proteomes" id="UP000241788">
    <property type="component" value="Unassembled WGS sequence"/>
</dbReference>
<reference evidence="3" key="1">
    <citation type="submission" date="2017-01" db="EMBL/GenBank/DDBJ databases">
        <authorList>
            <person name="Varghese N."/>
            <person name="Submissions S."/>
        </authorList>
    </citation>
    <scope>NUCLEOTIDE SEQUENCE [LARGE SCALE GENOMIC DNA]</scope>
    <source>
        <strain evidence="3">UM1</strain>
    </source>
</reference>
<sequence length="100" mass="11267">MNNTGPNDRAQRWVLERWPAIRARGFARFLLIKGLLVWGGIMFLVMGALTTYRLGTDNPRLPLVIGLAALLCAIGGLVWASLTWWINERIFRSLTSDQTP</sequence>
<dbReference type="AlphaFoldDB" id="A0A1N6X882"/>
<feature type="transmembrane region" description="Helical" evidence="1">
    <location>
        <begin position="61"/>
        <end position="86"/>
    </location>
</feature>
<gene>
    <name evidence="2" type="ORF">SAMN05421546_2165</name>
</gene>
<dbReference type="RefSeq" id="WP_076588095.1">
    <property type="nucleotide sequence ID" value="NZ_FTLW01000005.1"/>
</dbReference>